<dbReference type="CDD" id="cd13603">
    <property type="entry name" value="PBP2_TRAP_Siap_TeaA_like"/>
    <property type="match status" value="1"/>
</dbReference>
<evidence type="ECO:0000313" key="2">
    <source>
        <dbReference type="EMBL" id="QLG63984.1"/>
    </source>
</evidence>
<organism evidence="2 3">
    <name type="scientific">Halorarum salinum</name>
    <dbReference type="NCBI Taxonomy" id="2743089"/>
    <lineage>
        <taxon>Archaea</taxon>
        <taxon>Methanobacteriati</taxon>
        <taxon>Methanobacteriota</taxon>
        <taxon>Stenosarchaea group</taxon>
        <taxon>Halobacteria</taxon>
        <taxon>Halobacteriales</taxon>
        <taxon>Haloferacaceae</taxon>
        <taxon>Halorarum</taxon>
    </lineage>
</organism>
<protein>
    <submittedName>
        <fullName evidence="2">TRAP transporter substrate-binding protein</fullName>
    </submittedName>
</protein>
<dbReference type="Proteomes" id="UP000509626">
    <property type="component" value="Chromosome"/>
</dbReference>
<dbReference type="PANTHER" id="PTHR33376">
    <property type="match status" value="1"/>
</dbReference>
<dbReference type="Gene3D" id="3.40.190.170">
    <property type="entry name" value="Bacterial extracellular solute-binding protein, family 7"/>
    <property type="match status" value="1"/>
</dbReference>
<sequence>MTLGSTENPENIQVKTAQRFKDNVESESDGAISVEVAAGGSYGSVEEIADLVSQNVVQMSVGGFLPIDRYASEYYFVDSPFVIEDYEHISNLVQSEKFQPARDQLKERGNQNIIGKPIYRGFRHFTSNKPIRSPEDVQGLNLRLPQLDTWIAVWEEIGASPTPVALDELYSALQQGVADASEGDIQQINSQSLYEVQSHVSLTSHLLSCGTMTINNDFYTGLDETHRETIDEAVNEATEWGASQGQSAEEDLIQEVADQGVELIEDVDQEAFREAGRPAVDQLFEGEWAETWDYWRDV</sequence>
<name>A0A7D5QJV5_9EURY</name>
<keyword evidence="3" id="KW-1185">Reference proteome</keyword>
<dbReference type="InterPro" id="IPR038404">
    <property type="entry name" value="TRAP_DctP_sf"/>
</dbReference>
<dbReference type="EMBL" id="CP058579">
    <property type="protein sequence ID" value="QLG63984.1"/>
    <property type="molecule type" value="Genomic_DNA"/>
</dbReference>
<reference evidence="2 3" key="1">
    <citation type="submission" date="2020-06" db="EMBL/GenBank/DDBJ databases">
        <title>NJ-3-1, isolated from saline soil.</title>
        <authorList>
            <person name="Cui H.L."/>
            <person name="Shi X."/>
        </authorList>
    </citation>
    <scope>NUCLEOTIDE SEQUENCE [LARGE SCALE GENOMIC DNA]</scope>
    <source>
        <strain evidence="2 3">NJ-3-1</strain>
    </source>
</reference>
<dbReference type="GO" id="GO:0055085">
    <property type="term" value="P:transmembrane transport"/>
    <property type="evidence" value="ECO:0007669"/>
    <property type="project" value="InterPro"/>
</dbReference>
<evidence type="ECO:0000313" key="3">
    <source>
        <dbReference type="Proteomes" id="UP000509626"/>
    </source>
</evidence>
<evidence type="ECO:0000256" key="1">
    <source>
        <dbReference type="ARBA" id="ARBA00022729"/>
    </source>
</evidence>
<gene>
    <name evidence="2" type="ORF">HUG12_04635</name>
</gene>
<dbReference type="NCBIfam" id="NF037995">
    <property type="entry name" value="TRAP_S1"/>
    <property type="match status" value="1"/>
</dbReference>
<dbReference type="PANTHER" id="PTHR33376:SF4">
    <property type="entry name" value="SIALIC ACID-BINDING PERIPLASMIC PROTEIN SIAP"/>
    <property type="match status" value="1"/>
</dbReference>
<dbReference type="Pfam" id="PF03480">
    <property type="entry name" value="DctP"/>
    <property type="match status" value="1"/>
</dbReference>
<proteinExistence type="predicted"/>
<dbReference type="KEGG" id="halu:HUG12_04635"/>
<keyword evidence="1" id="KW-0732">Signal</keyword>
<dbReference type="InterPro" id="IPR018389">
    <property type="entry name" value="DctP_fam"/>
</dbReference>
<accession>A0A7D5QJV5</accession>
<dbReference type="AlphaFoldDB" id="A0A7D5QJV5"/>